<evidence type="ECO:0000313" key="2">
    <source>
        <dbReference type="Proteomes" id="UP001291930"/>
    </source>
</evidence>
<protein>
    <submittedName>
        <fullName evidence="1">Uncharacterized protein</fullName>
    </submittedName>
</protein>
<proteinExistence type="predicted"/>
<accession>A0ABU5JX10</accession>
<keyword evidence="2" id="KW-1185">Reference proteome</keyword>
<organism evidence="1 2">
    <name type="scientific">Bacillus bingmayongensis</name>
    <dbReference type="NCBI Taxonomy" id="1150157"/>
    <lineage>
        <taxon>Bacteria</taxon>
        <taxon>Bacillati</taxon>
        <taxon>Bacillota</taxon>
        <taxon>Bacilli</taxon>
        <taxon>Bacillales</taxon>
        <taxon>Bacillaceae</taxon>
        <taxon>Bacillus</taxon>
    </lineage>
</organism>
<comment type="caution">
    <text evidence="1">The sequence shown here is derived from an EMBL/GenBank/DDBJ whole genome shotgun (WGS) entry which is preliminary data.</text>
</comment>
<dbReference type="EMBL" id="JAXOVW010000024">
    <property type="protein sequence ID" value="MDZ5607960.1"/>
    <property type="molecule type" value="Genomic_DNA"/>
</dbReference>
<evidence type="ECO:0000313" key="1">
    <source>
        <dbReference type="EMBL" id="MDZ5607960.1"/>
    </source>
</evidence>
<sequence>MNLNSWKYKTTNYYFDYLDFHDCCVEEIKVDKDIVIFEFEFEFVYISKIHPLNPYKGAKATDRCKLTFKGVTMIKSIIHFDDGIDKEVPIVELEEMEFLTFSQSSIGNNFIFEMFGTDWKTKQFCSIKLKANNFTLEWNKFTDDAWYA</sequence>
<dbReference type="RefSeq" id="WP_374217934.1">
    <property type="nucleotide sequence ID" value="NZ_JAXOVW010000024.1"/>
</dbReference>
<gene>
    <name evidence="1" type="ORF">U2I54_12830</name>
</gene>
<name>A0ABU5JX10_9BACI</name>
<dbReference type="Proteomes" id="UP001291930">
    <property type="component" value="Unassembled WGS sequence"/>
</dbReference>
<reference evidence="2" key="1">
    <citation type="submission" date="2023-11" db="EMBL/GenBank/DDBJ databases">
        <title>Genome Sequence of Bacillus pseudomycoides stain BUPM19.</title>
        <authorList>
            <person name="Farhat A."/>
        </authorList>
    </citation>
    <scope>NUCLEOTIDE SEQUENCE [LARGE SCALE GENOMIC DNA]</scope>
    <source>
        <strain evidence="2">BUPM19</strain>
    </source>
</reference>